<protein>
    <submittedName>
        <fullName evidence="1">DUF385 domain-containing protein</fullName>
    </submittedName>
</protein>
<dbReference type="Gene3D" id="2.30.110.10">
    <property type="entry name" value="Electron Transport, Fmn-binding Protein, Chain A"/>
    <property type="match status" value="1"/>
</dbReference>
<organism evidence="1 2">
    <name type="scientific">Candidatus Seongchinamella marina</name>
    <dbReference type="NCBI Taxonomy" id="2518990"/>
    <lineage>
        <taxon>Bacteria</taxon>
        <taxon>Pseudomonadati</taxon>
        <taxon>Pseudomonadota</taxon>
        <taxon>Gammaproteobacteria</taxon>
        <taxon>Cellvibrionales</taxon>
        <taxon>Halieaceae</taxon>
        <taxon>Seongchinamella</taxon>
    </lineage>
</organism>
<sequence>MSDDEKRELWSHMNSIYPDYDSYQTRTDRNIPVFLCEPHN</sequence>
<accession>A0ABT3SZJ0</accession>
<proteinExistence type="predicted"/>
<comment type="caution">
    <text evidence="1">The sequence shown here is derived from an EMBL/GenBank/DDBJ whole genome shotgun (WGS) entry which is preliminary data.</text>
</comment>
<gene>
    <name evidence="1" type="ORF">EYC87_17695</name>
</gene>
<dbReference type="EMBL" id="SHNP01000008">
    <property type="protein sequence ID" value="MCX2975417.1"/>
    <property type="molecule type" value="Genomic_DNA"/>
</dbReference>
<reference evidence="1" key="1">
    <citation type="submission" date="2019-02" db="EMBL/GenBank/DDBJ databases">
        <authorList>
            <person name="Li S.-H."/>
        </authorList>
    </citation>
    <scope>NUCLEOTIDE SEQUENCE</scope>
    <source>
        <strain evidence="1">IMCC8485</strain>
    </source>
</reference>
<keyword evidence="2" id="KW-1185">Reference proteome</keyword>
<name>A0ABT3SZJ0_9GAMM</name>
<dbReference type="Proteomes" id="UP001143307">
    <property type="component" value="Unassembled WGS sequence"/>
</dbReference>
<evidence type="ECO:0000313" key="1">
    <source>
        <dbReference type="EMBL" id="MCX2975417.1"/>
    </source>
</evidence>
<dbReference type="InterPro" id="IPR012349">
    <property type="entry name" value="Split_barrel_FMN-bd"/>
</dbReference>
<dbReference type="InterPro" id="IPR004378">
    <property type="entry name" value="F420H2_quin_Rdtase"/>
</dbReference>
<dbReference type="Pfam" id="PF04075">
    <property type="entry name" value="F420H2_quin_red"/>
    <property type="match status" value="1"/>
</dbReference>
<evidence type="ECO:0000313" key="2">
    <source>
        <dbReference type="Proteomes" id="UP001143307"/>
    </source>
</evidence>